<dbReference type="GO" id="GO:0006487">
    <property type="term" value="P:protein N-linked glycosylation"/>
    <property type="evidence" value="ECO:0007669"/>
    <property type="project" value="UniProtKB-UniRule"/>
</dbReference>
<dbReference type="GO" id="GO:0004573">
    <property type="term" value="F:Glc3Man9GlcNAc2 oligosaccharide glucosidase activity"/>
    <property type="evidence" value="ECO:0007669"/>
    <property type="project" value="UniProtKB-UniRule"/>
</dbReference>
<evidence type="ECO:0000256" key="9">
    <source>
        <dbReference type="ARBA" id="ARBA00023136"/>
    </source>
</evidence>
<dbReference type="FunFam" id="1.50.10.10:FF:000009">
    <property type="entry name" value="mannosyl-oligosaccharide glucosidase"/>
    <property type="match status" value="1"/>
</dbReference>
<evidence type="ECO:0000259" key="15">
    <source>
        <dbReference type="Pfam" id="PF03200"/>
    </source>
</evidence>
<dbReference type="InterPro" id="IPR031335">
    <property type="entry name" value="Glyco_hydro_63_C"/>
</dbReference>
<evidence type="ECO:0000256" key="14">
    <source>
        <dbReference type="SAM" id="MobiDB-lite"/>
    </source>
</evidence>
<dbReference type="PANTHER" id="PTHR10412">
    <property type="entry name" value="MANNOSYL-OLIGOSACCHARIDE GLUCOSIDASE"/>
    <property type="match status" value="1"/>
</dbReference>
<dbReference type="InterPro" id="IPR038518">
    <property type="entry name" value="Glyco_hydro_63N_sf"/>
</dbReference>
<evidence type="ECO:0000256" key="11">
    <source>
        <dbReference type="ARBA" id="ARBA00023295"/>
    </source>
</evidence>
<feature type="region of interest" description="Disordered" evidence="14">
    <location>
        <begin position="1"/>
        <end position="32"/>
    </location>
</feature>
<keyword evidence="4" id="KW-0812">Transmembrane</keyword>
<feature type="compositionally biased region" description="Basic and acidic residues" evidence="14">
    <location>
        <begin position="553"/>
        <end position="563"/>
    </location>
</feature>
<evidence type="ECO:0000256" key="2">
    <source>
        <dbReference type="ARBA" id="ARBA00004740"/>
    </source>
</evidence>
<organism evidence="17 18">
    <name type="scientific">Nesidiocoris tenuis</name>
    <dbReference type="NCBI Taxonomy" id="355587"/>
    <lineage>
        <taxon>Eukaryota</taxon>
        <taxon>Metazoa</taxon>
        <taxon>Ecdysozoa</taxon>
        <taxon>Arthropoda</taxon>
        <taxon>Hexapoda</taxon>
        <taxon>Insecta</taxon>
        <taxon>Pterygota</taxon>
        <taxon>Neoptera</taxon>
        <taxon>Paraneoptera</taxon>
        <taxon>Hemiptera</taxon>
        <taxon>Heteroptera</taxon>
        <taxon>Panheteroptera</taxon>
        <taxon>Cimicomorpha</taxon>
        <taxon>Miridae</taxon>
        <taxon>Dicyphina</taxon>
        <taxon>Nesidiocoris</taxon>
    </lineage>
</organism>
<evidence type="ECO:0000256" key="13">
    <source>
        <dbReference type="RuleBase" id="RU368089"/>
    </source>
</evidence>
<comment type="catalytic activity">
    <reaction evidence="13">
        <text>N(4)-(alpha-D-Glc-(1-&gt;2)-alpha-D-Glc-(1-&gt;3)-alpha-D-Glc-(1-&gt;3)-alpha-D-Man-(1-&gt;2)-alpha-D-Man-(1-&gt;2)-alpha-D-Man-(1-&gt;3)-[alpha-D-Man-(1-&gt;2)-alpha-D-Man-(1-&gt;3)-[alpha-D-Man-(1-&gt;2)-alpha-D-Man-(1-&gt;6)]-alpha-D-Man-(1-&gt;6)]-beta-D-Man-(1-&gt;4)-beta-D-GlcNAc-(1-&gt;4)-beta-D-GlcNAc)-L-asparaginyl-[protein] + H2O = N(4)-(alpha-D-Glc-(1-&gt;3)-alpha-D-Glc-(1-&gt;3)-alpha-D-Man-(1-&gt;2)-alpha-D-Man-(1-&gt;2)-alpha-D-Man-(1-&gt;3)-[alpha-D-Man-(1-&gt;2)-alpha-D-Man-(1-&gt;3)-[alpha-D-Man-(1-&gt;2)-alpha-D-Man-(1-&gt;6)]-alpha-D-Man-(1-&gt;6)]-beta-D-Man-(1-&gt;4)-beta-D-GlcNAc-(1-&gt;4)-beta-D-GlcNAc)-L-asparaginyl-[protein] + beta-D-glucose</text>
        <dbReference type="Rhea" id="RHEA:55988"/>
        <dbReference type="Rhea" id="RHEA-COMP:12806"/>
        <dbReference type="Rhea" id="RHEA-COMP:14355"/>
        <dbReference type="ChEBI" id="CHEBI:15377"/>
        <dbReference type="ChEBI" id="CHEBI:15903"/>
        <dbReference type="ChEBI" id="CHEBI:59082"/>
        <dbReference type="ChEBI" id="CHEBI:132537"/>
        <dbReference type="EC" id="3.2.1.106"/>
    </reaction>
</comment>
<keyword evidence="8" id="KW-1133">Transmembrane helix</keyword>
<keyword evidence="11 13" id="KW-0326">Glycosidase</keyword>
<evidence type="ECO:0000313" key="18">
    <source>
        <dbReference type="Proteomes" id="UP000479000"/>
    </source>
</evidence>
<dbReference type="PANTHER" id="PTHR10412:SF11">
    <property type="entry name" value="MANNOSYL-OLIGOSACCHARIDE GLUCOSIDASE"/>
    <property type="match status" value="1"/>
</dbReference>
<dbReference type="Pfam" id="PF03200">
    <property type="entry name" value="Glyco_hydro_63"/>
    <property type="match status" value="1"/>
</dbReference>
<evidence type="ECO:0000256" key="6">
    <source>
        <dbReference type="ARBA" id="ARBA00022824"/>
    </source>
</evidence>
<dbReference type="Gene3D" id="2.70.98.110">
    <property type="entry name" value="Glycosyl hydrolase family 63, N-terminal domain"/>
    <property type="match status" value="1"/>
</dbReference>
<evidence type="ECO:0000256" key="3">
    <source>
        <dbReference type="ARBA" id="ARBA00010833"/>
    </source>
</evidence>
<comment type="subcellular location">
    <subcellularLocation>
        <location evidence="1 13">Endoplasmic reticulum membrane</location>
        <topology evidence="1 13">Single-pass type II membrane protein</topology>
    </subcellularLocation>
</comment>
<dbReference type="EC" id="3.2.1.106" evidence="12 13"/>
<evidence type="ECO:0000256" key="7">
    <source>
        <dbReference type="ARBA" id="ARBA00022968"/>
    </source>
</evidence>
<feature type="region of interest" description="Disordered" evidence="14">
    <location>
        <begin position="540"/>
        <end position="563"/>
    </location>
</feature>
<feature type="domain" description="Glycosyl hydrolase family 63 C-terminal" evidence="15">
    <location>
        <begin position="325"/>
        <end position="811"/>
    </location>
</feature>
<dbReference type="SUPFAM" id="SSF48208">
    <property type="entry name" value="Six-hairpin glycosidases"/>
    <property type="match status" value="1"/>
</dbReference>
<dbReference type="GO" id="GO:0005789">
    <property type="term" value="C:endoplasmic reticulum membrane"/>
    <property type="evidence" value="ECO:0007669"/>
    <property type="project" value="UniProtKB-SubCell"/>
</dbReference>
<accession>A0A6H5G5Q7</accession>
<evidence type="ECO:0000256" key="1">
    <source>
        <dbReference type="ARBA" id="ARBA00004648"/>
    </source>
</evidence>
<protein>
    <recommendedName>
        <fullName evidence="12 13">Mannosyl-oligosaccharide glucosidase</fullName>
        <ecNumber evidence="12 13">3.2.1.106</ecNumber>
    </recommendedName>
</protein>
<keyword evidence="18" id="KW-1185">Reference proteome</keyword>
<comment type="similarity">
    <text evidence="3 13">Belongs to the glycosyl hydrolase 63 family.</text>
</comment>
<name>A0A6H5G5Q7_9HEMI</name>
<feature type="compositionally biased region" description="Basic and acidic residues" evidence="14">
    <location>
        <begin position="9"/>
        <end position="31"/>
    </location>
</feature>
<dbReference type="InterPro" id="IPR004888">
    <property type="entry name" value="Glycoside_hydrolase_63"/>
</dbReference>
<dbReference type="Gene3D" id="1.50.10.10">
    <property type="match status" value="1"/>
</dbReference>
<feature type="compositionally biased region" description="Pro residues" evidence="14">
    <location>
        <begin position="633"/>
        <end position="643"/>
    </location>
</feature>
<keyword evidence="9" id="KW-0472">Membrane</keyword>
<keyword evidence="7" id="KW-0735">Signal-anchor</keyword>
<evidence type="ECO:0000256" key="12">
    <source>
        <dbReference type="ARBA" id="ARBA00038888"/>
    </source>
</evidence>
<dbReference type="InterPro" id="IPR008928">
    <property type="entry name" value="6-hairpin_glycosidase_sf"/>
</dbReference>
<evidence type="ECO:0000313" key="17">
    <source>
        <dbReference type="EMBL" id="CAA9997548.1"/>
    </source>
</evidence>
<dbReference type="InterPro" id="IPR031631">
    <property type="entry name" value="Glyco_hydro_63N"/>
</dbReference>
<gene>
    <name evidence="17" type="ORF">NTEN_LOCUS3842</name>
</gene>
<dbReference type="EMBL" id="CADCXU010005883">
    <property type="protein sequence ID" value="CAA9997548.1"/>
    <property type="molecule type" value="Genomic_DNA"/>
</dbReference>
<comment type="pathway">
    <text evidence="2">Glycan metabolism; N-glycan degradation.</text>
</comment>
<evidence type="ECO:0000256" key="8">
    <source>
        <dbReference type="ARBA" id="ARBA00022989"/>
    </source>
</evidence>
<dbReference type="InterPro" id="IPR012341">
    <property type="entry name" value="6hp_glycosidase-like_sf"/>
</dbReference>
<dbReference type="OrthoDB" id="410058at2759"/>
<dbReference type="GO" id="GO:0009311">
    <property type="term" value="P:oligosaccharide metabolic process"/>
    <property type="evidence" value="ECO:0007669"/>
    <property type="project" value="UniProtKB-UniRule"/>
</dbReference>
<sequence length="813" mass="93724">MSKQSKAPAQEKEKKPHKDRDHHKEKEEEKSSNMSIKTILTFVCLGIACCVGYKGYLETRVNTPFDSQKVVTKTGLAVPEIYWGSYRPGTYFGLKTREPYSPVMGLMWYFPSKLGFNGEGIRHWCEQGDNLEHYAWSQHDGKTFGIQNIVDGPVVFRTSFVKRIGGTNGGDWTARIGVYPNGDALEDETISLVFYTAIEPQTNKGKLAPSTFSHITGVVGETKELGKFVVKYHNISGRIVRESYLSVEAKGLQLLKETIVTTLRVVPDKSTGTRHLVLPGDLTQFKEQQMAPNFVATQLEVTVPFEMDVVFESGSFIDRPNTLSGHVYERELLQRADSFHKKFENTFELKKKNFTDEYIDFAKIVFSNLIGGIGYFYGASRVQSEHTQTPVPYWKAPLFTAVPSRSFFPRGFLWDEGFHGLLLASWDLDLELDIMSHWFDLMNIEGWIPREEILGQEALAKVPEEFVTQINSNANPPTFFLTLRYIIQNYIERLTEEDRLGALERLYPRLVAWFDWFNTTQTGPLPGTYRWRGRDAKTNRELNPKTLSSGLDDYPRSSHPTDDERHLDLRCWIMLGAGTLAEIAKLLNRESYKYMDTFAYLFDPKLLDQLHWSEDLQRYADYGRHTDDVALKRPPPPPPPSRPSPQEMVRVVLTEPRDRLVDTTFGYNSLFPFFVHGFSSNSPRLLKMLTDLRNPELLWTKFGLRSLAKKSPLYNQRNTEHDPPYWRGNIWINMNYLALEALNYYRKLEGPYQQRAQDLYVELRENLISNIYSQYVKTGYVWEHYNPKTGKGQGSHPFTGWTSLVVLMMAEKF</sequence>
<dbReference type="Pfam" id="PF16923">
    <property type="entry name" value="Glyco_hydro_63N"/>
    <property type="match status" value="1"/>
</dbReference>
<comment type="function">
    <text evidence="13">Cleaves the distal alpha 1,2-linked glucose residue from the Glc(3)Man(9)GlcNAc(2) oligosaccharide precursor.</text>
</comment>
<proteinExistence type="inferred from homology"/>
<reference evidence="17 18" key="1">
    <citation type="submission" date="2020-02" db="EMBL/GenBank/DDBJ databases">
        <authorList>
            <person name="Ferguson B K."/>
        </authorList>
    </citation>
    <scope>NUCLEOTIDE SEQUENCE [LARGE SCALE GENOMIC DNA]</scope>
</reference>
<keyword evidence="5 13" id="KW-0378">Hydrolase</keyword>
<feature type="domain" description="Glycosyl hydrolase family 63 N-terminal" evidence="16">
    <location>
        <begin position="81"/>
        <end position="276"/>
    </location>
</feature>
<evidence type="ECO:0000256" key="5">
    <source>
        <dbReference type="ARBA" id="ARBA00022801"/>
    </source>
</evidence>
<keyword evidence="6 13" id="KW-0256">Endoplasmic reticulum</keyword>
<dbReference type="AlphaFoldDB" id="A0A6H5G5Q7"/>
<evidence type="ECO:0000256" key="10">
    <source>
        <dbReference type="ARBA" id="ARBA00023180"/>
    </source>
</evidence>
<evidence type="ECO:0000259" key="16">
    <source>
        <dbReference type="Pfam" id="PF16923"/>
    </source>
</evidence>
<keyword evidence="10" id="KW-0325">Glycoprotein</keyword>
<dbReference type="Proteomes" id="UP000479000">
    <property type="component" value="Unassembled WGS sequence"/>
</dbReference>
<evidence type="ECO:0000256" key="4">
    <source>
        <dbReference type="ARBA" id="ARBA00022692"/>
    </source>
</evidence>
<feature type="region of interest" description="Disordered" evidence="14">
    <location>
        <begin position="627"/>
        <end position="647"/>
    </location>
</feature>